<feature type="repeat" description="Solcar" evidence="4">
    <location>
        <begin position="115"/>
        <end position="193"/>
    </location>
</feature>
<comment type="subcellular location">
    <subcellularLocation>
        <location evidence="1">Membrane</location>
        <topology evidence="1">Multi-pass membrane protein</topology>
    </subcellularLocation>
</comment>
<keyword evidence="2 4" id="KW-0812">Transmembrane</keyword>
<comment type="similarity">
    <text evidence="5">Belongs to the mitochondrial carrier (TC 2.A.29) family.</text>
</comment>
<dbReference type="Pfam" id="PF00153">
    <property type="entry name" value="Mito_carr"/>
    <property type="match status" value="2"/>
</dbReference>
<dbReference type="AlphaFoldDB" id="A0A7S4IP31"/>
<evidence type="ECO:0008006" key="7">
    <source>
        <dbReference type="Google" id="ProtNLM"/>
    </source>
</evidence>
<organism evidence="6">
    <name type="scientific">Odontella aurita</name>
    <dbReference type="NCBI Taxonomy" id="265563"/>
    <lineage>
        <taxon>Eukaryota</taxon>
        <taxon>Sar</taxon>
        <taxon>Stramenopiles</taxon>
        <taxon>Ochrophyta</taxon>
        <taxon>Bacillariophyta</taxon>
        <taxon>Mediophyceae</taxon>
        <taxon>Biddulphiophycidae</taxon>
        <taxon>Eupodiscales</taxon>
        <taxon>Odontellaceae</taxon>
        <taxon>Odontella</taxon>
    </lineage>
</organism>
<dbReference type="SUPFAM" id="SSF103506">
    <property type="entry name" value="Mitochondrial carrier"/>
    <property type="match status" value="1"/>
</dbReference>
<dbReference type="Gene3D" id="1.50.40.10">
    <property type="entry name" value="Mitochondrial carrier domain"/>
    <property type="match status" value="1"/>
</dbReference>
<evidence type="ECO:0000256" key="2">
    <source>
        <dbReference type="ARBA" id="ARBA00022692"/>
    </source>
</evidence>
<evidence type="ECO:0000256" key="3">
    <source>
        <dbReference type="ARBA" id="ARBA00023136"/>
    </source>
</evidence>
<dbReference type="PROSITE" id="PS50920">
    <property type="entry name" value="SOLCAR"/>
    <property type="match status" value="1"/>
</dbReference>
<dbReference type="InterPro" id="IPR023395">
    <property type="entry name" value="MCP_dom_sf"/>
</dbReference>
<dbReference type="InterPro" id="IPR018108">
    <property type="entry name" value="MCP_transmembrane"/>
</dbReference>
<evidence type="ECO:0000256" key="4">
    <source>
        <dbReference type="PROSITE-ProRule" id="PRU00282"/>
    </source>
</evidence>
<accession>A0A7S4IP31</accession>
<evidence type="ECO:0000313" key="6">
    <source>
        <dbReference type="EMBL" id="CAE2235144.1"/>
    </source>
</evidence>
<keyword evidence="3 4" id="KW-0472">Membrane</keyword>
<proteinExistence type="inferred from homology"/>
<gene>
    <name evidence="6" type="ORF">OAUR00152_LOCUS13516</name>
</gene>
<dbReference type="EMBL" id="HBKQ01020005">
    <property type="protein sequence ID" value="CAE2235144.1"/>
    <property type="molecule type" value="Transcribed_RNA"/>
</dbReference>
<name>A0A7S4IP31_9STRA</name>
<dbReference type="PANTHER" id="PTHR47567">
    <property type="entry name" value="MITOCHONDRIAL SUBSTRATE/SOLUTE CARRIER"/>
    <property type="match status" value="1"/>
</dbReference>
<dbReference type="GO" id="GO:0016020">
    <property type="term" value="C:membrane"/>
    <property type="evidence" value="ECO:0007669"/>
    <property type="project" value="UniProtKB-SubCell"/>
</dbReference>
<keyword evidence="5" id="KW-0813">Transport</keyword>
<sequence length="292" mass="31269">MSASATKESEKLSFQEVLNKAGKSAVRGGTAGACAMGANVACLMWMRTTVNYQYRNGTSFPVALRTLYADGGIPRFYRGVAPALLQGPLSRFGDTAANTGVLTLLNSVESTKDLSIGFKTGAASAAAAGFRIFLMPIDTVKTTMQVTGKFSNVVDKVKIGGVPALYQGSLAAASATFVGHYPWFATYNLLSEKIPKQDTTLGELGRRAVLGFCSSAVSDTCSNSVRVVKVYKQSHPENLSYPQVVRTVIKESGVTGLMFRGLETKILANGMQGILFSILWKQFEDVLFGKKK</sequence>
<protein>
    <recommendedName>
        <fullName evidence="7">Mitochondrial carrier protein</fullName>
    </recommendedName>
</protein>
<evidence type="ECO:0000256" key="1">
    <source>
        <dbReference type="ARBA" id="ARBA00004141"/>
    </source>
</evidence>
<dbReference type="PANTHER" id="PTHR47567:SF1">
    <property type="entry name" value="NAD-DEPENDENT EPIMERASE_DEHYDRATASE DOMAIN-CONTAINING PROTEIN"/>
    <property type="match status" value="1"/>
</dbReference>
<reference evidence="6" key="1">
    <citation type="submission" date="2021-01" db="EMBL/GenBank/DDBJ databases">
        <authorList>
            <person name="Corre E."/>
            <person name="Pelletier E."/>
            <person name="Niang G."/>
            <person name="Scheremetjew M."/>
            <person name="Finn R."/>
            <person name="Kale V."/>
            <person name="Holt S."/>
            <person name="Cochrane G."/>
            <person name="Meng A."/>
            <person name="Brown T."/>
            <person name="Cohen L."/>
        </authorList>
    </citation>
    <scope>NUCLEOTIDE SEQUENCE</scope>
    <source>
        <strain evidence="6">Isolate 1302-5</strain>
    </source>
</reference>
<evidence type="ECO:0000256" key="5">
    <source>
        <dbReference type="RuleBase" id="RU000488"/>
    </source>
</evidence>